<dbReference type="RefSeq" id="WP_345092842.1">
    <property type="nucleotide sequence ID" value="NZ_BAAAWG010000024.1"/>
</dbReference>
<dbReference type="InterPro" id="IPR005523">
    <property type="entry name" value="DUF317_SPDY"/>
</dbReference>
<dbReference type="Pfam" id="PF03771">
    <property type="entry name" value="SPDY"/>
    <property type="match status" value="2"/>
</dbReference>
<evidence type="ECO:0000256" key="1">
    <source>
        <dbReference type="SAM" id="MobiDB-lite"/>
    </source>
</evidence>
<evidence type="ECO:0000313" key="3">
    <source>
        <dbReference type="EMBL" id="MFC5897449.1"/>
    </source>
</evidence>
<dbReference type="EMBL" id="JBHSPW010000022">
    <property type="protein sequence ID" value="MFC5897449.1"/>
    <property type="molecule type" value="Genomic_DNA"/>
</dbReference>
<name>A0ABW1FUK6_9ACTN</name>
<feature type="region of interest" description="Disordered" evidence="1">
    <location>
        <begin position="234"/>
        <end position="259"/>
    </location>
</feature>
<feature type="compositionally biased region" description="Basic and acidic residues" evidence="1">
    <location>
        <begin position="63"/>
        <end position="73"/>
    </location>
</feature>
<comment type="caution">
    <text evidence="3">The sequence shown here is derived from an EMBL/GenBank/DDBJ whole genome shotgun (WGS) entry which is preliminary data.</text>
</comment>
<reference evidence="4" key="1">
    <citation type="journal article" date="2019" name="Int. J. Syst. Evol. Microbiol.">
        <title>The Global Catalogue of Microorganisms (GCM) 10K type strain sequencing project: providing services to taxonomists for standard genome sequencing and annotation.</title>
        <authorList>
            <consortium name="The Broad Institute Genomics Platform"/>
            <consortium name="The Broad Institute Genome Sequencing Center for Infectious Disease"/>
            <person name="Wu L."/>
            <person name="Ma J."/>
        </authorList>
    </citation>
    <scope>NUCLEOTIDE SEQUENCE [LARGE SCALE GENOMIC DNA]</scope>
    <source>
        <strain evidence="4">CGMCC 1.15809</strain>
    </source>
</reference>
<protein>
    <submittedName>
        <fullName evidence="3">DUF317 domain-containing protein</fullName>
    </submittedName>
</protein>
<organism evidence="3 4">
    <name type="scientific">Streptomyces ramulosus</name>
    <dbReference type="NCBI Taxonomy" id="47762"/>
    <lineage>
        <taxon>Bacteria</taxon>
        <taxon>Bacillati</taxon>
        <taxon>Actinomycetota</taxon>
        <taxon>Actinomycetes</taxon>
        <taxon>Kitasatosporales</taxon>
        <taxon>Streptomycetaceae</taxon>
        <taxon>Streptomyces</taxon>
    </lineage>
</organism>
<feature type="domain" description="DUF317" evidence="2">
    <location>
        <begin position="50"/>
        <end position="110"/>
    </location>
</feature>
<gene>
    <name evidence="3" type="ORF">ACFP3M_32060</name>
</gene>
<feature type="region of interest" description="Disordered" evidence="1">
    <location>
        <begin position="50"/>
        <end position="79"/>
    </location>
</feature>
<evidence type="ECO:0000313" key="4">
    <source>
        <dbReference type="Proteomes" id="UP001596241"/>
    </source>
</evidence>
<keyword evidence="4" id="KW-1185">Reference proteome</keyword>
<proteinExistence type="predicted"/>
<accession>A0ABW1FUK6</accession>
<evidence type="ECO:0000259" key="2">
    <source>
        <dbReference type="Pfam" id="PF03771"/>
    </source>
</evidence>
<feature type="domain" description="DUF317" evidence="2">
    <location>
        <begin position="139"/>
        <end position="195"/>
    </location>
</feature>
<sequence>MRRTPQSVLRHPVAPRYLAGSGDPRYVTAPLYAVGWTVSTQHLPGIRLASPGGSRTLQLAPRPDGESAPHPHGESWTITGRPDRGWAWSISADGQTPVEIIGAATDALTSGHAPTGNDEFAVLRSAGWSVSRGRLTTATSPDGTCVVGTTAGAGLSILADCPDTGRTLWRAHLSGATPTPVVTALIGSLASPYGVLRPRHALPVSPSHLRVGEAVRIPAHRLVDLRVAAARRALRRGQSGPFPLPPSPAGDSRSPRRRP</sequence>
<dbReference type="Proteomes" id="UP001596241">
    <property type="component" value="Unassembled WGS sequence"/>
</dbReference>